<keyword evidence="2" id="KW-0812">Transmembrane</keyword>
<keyword evidence="2" id="KW-0472">Membrane</keyword>
<evidence type="ECO:0000256" key="2">
    <source>
        <dbReference type="SAM" id="Phobius"/>
    </source>
</evidence>
<dbReference type="EMBL" id="JAUIQD010000001">
    <property type="protein sequence ID" value="KAK3364210.1"/>
    <property type="molecule type" value="Genomic_DNA"/>
</dbReference>
<name>A0AAJ0HWI8_9PEZI</name>
<dbReference type="AlphaFoldDB" id="A0AAJ0HWI8"/>
<sequence>MAYQTFASATSALWPAGDSSMSQIYMVYSFKSLLFAWQFQVAIIFTLLIFAKFHADKSSKNARNRETASKRTDCPDGDRGPKQRDCKQRTYCPDGGRGPRQRDRGPKQRDCEQRTDCPDADADGTHENANGAQFSLPLLTAQPDCSSTFVQDPALATASTQPSSMPAIGVFRPESIPSRPKRMNRAFTHI</sequence>
<dbReference type="Proteomes" id="UP001275084">
    <property type="component" value="Unassembled WGS sequence"/>
</dbReference>
<comment type="caution">
    <text evidence="3">The sequence shown here is derived from an EMBL/GenBank/DDBJ whole genome shotgun (WGS) entry which is preliminary data.</text>
</comment>
<evidence type="ECO:0000313" key="4">
    <source>
        <dbReference type="Proteomes" id="UP001275084"/>
    </source>
</evidence>
<feature type="compositionally biased region" description="Basic and acidic residues" evidence="1">
    <location>
        <begin position="100"/>
        <end position="117"/>
    </location>
</feature>
<reference evidence="3" key="1">
    <citation type="journal article" date="2023" name="Mol. Phylogenet. Evol.">
        <title>Genome-scale phylogeny and comparative genomics of the fungal order Sordariales.</title>
        <authorList>
            <person name="Hensen N."/>
            <person name="Bonometti L."/>
            <person name="Westerberg I."/>
            <person name="Brannstrom I.O."/>
            <person name="Guillou S."/>
            <person name="Cros-Aarteil S."/>
            <person name="Calhoun S."/>
            <person name="Haridas S."/>
            <person name="Kuo A."/>
            <person name="Mondo S."/>
            <person name="Pangilinan J."/>
            <person name="Riley R."/>
            <person name="LaButti K."/>
            <person name="Andreopoulos B."/>
            <person name="Lipzen A."/>
            <person name="Chen C."/>
            <person name="Yan M."/>
            <person name="Daum C."/>
            <person name="Ng V."/>
            <person name="Clum A."/>
            <person name="Steindorff A."/>
            <person name="Ohm R.A."/>
            <person name="Martin F."/>
            <person name="Silar P."/>
            <person name="Natvig D.O."/>
            <person name="Lalanne C."/>
            <person name="Gautier V."/>
            <person name="Ament-Velasquez S.L."/>
            <person name="Kruys A."/>
            <person name="Hutchinson M.I."/>
            <person name="Powell A.J."/>
            <person name="Barry K."/>
            <person name="Miller A.N."/>
            <person name="Grigoriev I.V."/>
            <person name="Debuchy R."/>
            <person name="Gladieux P."/>
            <person name="Hiltunen Thoren M."/>
            <person name="Johannesson H."/>
        </authorList>
    </citation>
    <scope>NUCLEOTIDE SEQUENCE</scope>
    <source>
        <strain evidence="3">CBS 955.72</strain>
    </source>
</reference>
<accession>A0AAJ0HWI8</accession>
<feature type="region of interest" description="Disordered" evidence="1">
    <location>
        <begin position="156"/>
        <end position="190"/>
    </location>
</feature>
<gene>
    <name evidence="3" type="ORF">B0T25DRAFT_59967</name>
</gene>
<organism evidence="3 4">
    <name type="scientific">Lasiosphaeria hispida</name>
    <dbReference type="NCBI Taxonomy" id="260671"/>
    <lineage>
        <taxon>Eukaryota</taxon>
        <taxon>Fungi</taxon>
        <taxon>Dikarya</taxon>
        <taxon>Ascomycota</taxon>
        <taxon>Pezizomycotina</taxon>
        <taxon>Sordariomycetes</taxon>
        <taxon>Sordariomycetidae</taxon>
        <taxon>Sordariales</taxon>
        <taxon>Lasiosphaeriaceae</taxon>
        <taxon>Lasiosphaeria</taxon>
    </lineage>
</organism>
<keyword evidence="4" id="KW-1185">Reference proteome</keyword>
<feature type="region of interest" description="Disordered" evidence="1">
    <location>
        <begin position="60"/>
        <end position="130"/>
    </location>
</feature>
<proteinExistence type="predicted"/>
<feature type="compositionally biased region" description="Basic and acidic residues" evidence="1">
    <location>
        <begin position="60"/>
        <end position="88"/>
    </location>
</feature>
<evidence type="ECO:0000313" key="3">
    <source>
        <dbReference type="EMBL" id="KAK3364210.1"/>
    </source>
</evidence>
<keyword evidence="2" id="KW-1133">Transmembrane helix</keyword>
<reference evidence="3" key="2">
    <citation type="submission" date="2023-06" db="EMBL/GenBank/DDBJ databases">
        <authorList>
            <consortium name="Lawrence Berkeley National Laboratory"/>
            <person name="Haridas S."/>
            <person name="Hensen N."/>
            <person name="Bonometti L."/>
            <person name="Westerberg I."/>
            <person name="Brannstrom I.O."/>
            <person name="Guillou S."/>
            <person name="Cros-Aarteil S."/>
            <person name="Calhoun S."/>
            <person name="Kuo A."/>
            <person name="Mondo S."/>
            <person name="Pangilinan J."/>
            <person name="Riley R."/>
            <person name="Labutti K."/>
            <person name="Andreopoulos B."/>
            <person name="Lipzen A."/>
            <person name="Chen C."/>
            <person name="Yanf M."/>
            <person name="Daum C."/>
            <person name="Ng V."/>
            <person name="Clum A."/>
            <person name="Steindorff A."/>
            <person name="Ohm R."/>
            <person name="Martin F."/>
            <person name="Silar P."/>
            <person name="Natvig D."/>
            <person name="Lalanne C."/>
            <person name="Gautier V."/>
            <person name="Ament-Velasquez S.L."/>
            <person name="Kruys A."/>
            <person name="Hutchinson M.I."/>
            <person name="Powell A.J."/>
            <person name="Barry K."/>
            <person name="Miller A.N."/>
            <person name="Grigoriev I.V."/>
            <person name="Debuchy R."/>
            <person name="Gladieux P."/>
            <person name="Thoren M.H."/>
            <person name="Johannesson H."/>
        </authorList>
    </citation>
    <scope>NUCLEOTIDE SEQUENCE</scope>
    <source>
        <strain evidence="3">CBS 955.72</strain>
    </source>
</reference>
<feature type="transmembrane region" description="Helical" evidence="2">
    <location>
        <begin position="35"/>
        <end position="55"/>
    </location>
</feature>
<evidence type="ECO:0000256" key="1">
    <source>
        <dbReference type="SAM" id="MobiDB-lite"/>
    </source>
</evidence>
<protein>
    <submittedName>
        <fullName evidence="3">Uncharacterized protein</fullName>
    </submittedName>
</protein>